<evidence type="ECO:0000256" key="1">
    <source>
        <dbReference type="SAM" id="MobiDB-lite"/>
    </source>
</evidence>
<evidence type="ECO:0000313" key="2">
    <source>
        <dbReference type="EMBL" id="KKL23536.1"/>
    </source>
</evidence>
<dbReference type="Pfam" id="PF02810">
    <property type="entry name" value="SEC-C"/>
    <property type="match status" value="1"/>
</dbReference>
<dbReference type="InterPro" id="IPR026368">
    <property type="entry name" value="SWIM_PBPRA1643"/>
</dbReference>
<dbReference type="Gene3D" id="3.10.450.50">
    <property type="match status" value="1"/>
</dbReference>
<organism evidence="2">
    <name type="scientific">marine sediment metagenome</name>
    <dbReference type="NCBI Taxonomy" id="412755"/>
    <lineage>
        <taxon>unclassified sequences</taxon>
        <taxon>metagenomes</taxon>
        <taxon>ecological metagenomes</taxon>
    </lineage>
</organism>
<accession>A0A0F9E0U3</accession>
<comment type="caution">
    <text evidence="2">The sequence shown here is derived from an EMBL/GenBank/DDBJ whole genome shotgun (WGS) entry which is preliminary data.</text>
</comment>
<dbReference type="PANTHER" id="PTHR33747:SF1">
    <property type="entry name" value="ADENYLATE CYCLASE-ASSOCIATED CAP C-TERMINAL DOMAIN-CONTAINING PROTEIN"/>
    <property type="match status" value="1"/>
</dbReference>
<dbReference type="NCBIfam" id="TIGR04102">
    <property type="entry name" value="SWIM_PBPRA1643"/>
    <property type="match status" value="1"/>
</dbReference>
<sequence>MARLGTETKPAIVRVQNEHRAQEIASIFDKNGWQFILGIEPDEPEDISDLERLLNPPKPVQTTKISRNDPCPCGSGKKYKKCCG</sequence>
<reference evidence="2" key="1">
    <citation type="journal article" date="2015" name="Nature">
        <title>Complex archaea that bridge the gap between prokaryotes and eukaryotes.</title>
        <authorList>
            <person name="Spang A."/>
            <person name="Saw J.H."/>
            <person name="Jorgensen S.L."/>
            <person name="Zaremba-Niedzwiedzka K."/>
            <person name="Martijn J."/>
            <person name="Lind A.E."/>
            <person name="van Eijk R."/>
            <person name="Schleper C."/>
            <person name="Guy L."/>
            <person name="Ettema T.J."/>
        </authorList>
    </citation>
    <scope>NUCLEOTIDE SEQUENCE</scope>
</reference>
<protein>
    <recommendedName>
        <fullName evidence="3">Zinc chelation protein SecC</fullName>
    </recommendedName>
</protein>
<dbReference type="PANTHER" id="PTHR33747">
    <property type="entry name" value="UPF0225 PROTEIN SCO1677"/>
    <property type="match status" value="1"/>
</dbReference>
<evidence type="ECO:0008006" key="3">
    <source>
        <dbReference type="Google" id="ProtNLM"/>
    </source>
</evidence>
<gene>
    <name evidence="2" type="ORF">LCGC14_2424390</name>
</gene>
<dbReference type="InterPro" id="IPR004027">
    <property type="entry name" value="SEC_C_motif"/>
</dbReference>
<dbReference type="SUPFAM" id="SSF103642">
    <property type="entry name" value="Sec-C motif"/>
    <property type="match status" value="1"/>
</dbReference>
<dbReference type="AlphaFoldDB" id="A0A0F9E0U3"/>
<feature type="region of interest" description="Disordered" evidence="1">
    <location>
        <begin position="56"/>
        <end position="78"/>
    </location>
</feature>
<proteinExistence type="predicted"/>
<dbReference type="EMBL" id="LAZR01036937">
    <property type="protein sequence ID" value="KKL23536.1"/>
    <property type="molecule type" value="Genomic_DNA"/>
</dbReference>
<name>A0A0F9E0U3_9ZZZZ</name>